<dbReference type="PROSITE" id="PS51318">
    <property type="entry name" value="TAT"/>
    <property type="match status" value="1"/>
</dbReference>
<evidence type="ECO:0000313" key="1">
    <source>
        <dbReference type="EMBL" id="QVM83886.1"/>
    </source>
</evidence>
<dbReference type="InterPro" id="IPR043750">
    <property type="entry name" value="DUF5695"/>
</dbReference>
<dbReference type="InterPro" id="IPR006311">
    <property type="entry name" value="TAT_signal"/>
</dbReference>
<protein>
    <submittedName>
        <fullName evidence="1">Uncharacterized protein</fullName>
    </submittedName>
</protein>
<reference evidence="1 2" key="1">
    <citation type="journal article" date="2021" name="Int. J. Syst. Evol. Microbiol.">
        <title>Novosphingobium decolorationis sp. nov., an aniline blue-decolourizing bacterium isolated from East Pacific sediment.</title>
        <authorList>
            <person name="Chen X."/>
            <person name="Dong B."/>
            <person name="Chen T."/>
            <person name="Ren N."/>
            <person name="Wang J."/>
            <person name="Xu Y."/>
            <person name="Yang J."/>
            <person name="Zhu S."/>
            <person name="Chen J."/>
        </authorList>
    </citation>
    <scope>NUCLEOTIDE SEQUENCE [LARGE SCALE GENOMIC DNA]</scope>
    <source>
        <strain evidence="1 2">502str22</strain>
    </source>
</reference>
<sequence>MTSPRVRFAASTGSPTASRRALLKGGVGALALPALAPAIARAAEPGVRRVSRALAEEGAAFVTGCEGGCVTSLLAAGQEALGDFIRAGGRLGEVRGRFRLGGGEWRTFATTALAGDVAEATANTLATRYALGAGLVLVVRFALEGGDLALTLDLANTGGEALELGDLALGLPINELQASDGKDPQGLLKHSFISGAGSHVFWQRKDSATPWLAMFPQEGSALEYWEGFRREGPCYQVYFHAARAVDEVRKAHSRWRLPATSLHLAAGARAQRGVTFALVEGYAQMRAAIAERGLVDVELSPGMTVPTDLAVTLSLGSRIPIARIEAEHPGDTRITALGTRAGRQLYRVELARLGENHLTLVQENGARTTLEFFATEPVETMIAKRGAFIAAHRHTDPAMWYNGLLAEWNMQSEVLLGPDNYDRIGGWRIYEVTCDDPGLSKPAFLGAKLAEYPVQAEIDALDEYIAHFVWGGLQQTTEEPWPYGIYGILDWKRNRESEDPGPKGREHLWRTYDYPHIVVMYFGMYRAARLHPGVSTRLSADAYLERAFGTARAMFTVPDTLVGWDANNIGYYNEIVLPELIDALEAEGKDVWAGELRGFWERKVRHFVEEVEDLFVSEYAFDSTGFESTQAMARYALERPGTFAPERARAFRERQFAANLFCRGWLEPSYYYLGSDYRGQGGDAYTLTYMAQMGGWGVLDYALHDAPDPHALLRLGHASTLSSWALLNSGTPESDHGYWYPGKANDGAAGGGFEPAALGQTWLDQPHWHGSWYYSCEIDLGFCGALRAAATTLADDPLLGRIAHCGRLEEAGGSLRVVPRDGVRRRFHVRLQDAAFDLQLAPGVRFAREEAIEVVSSGTRCRVVLEHAAGPARTSLLTLGRGREQRRGLRINGAARDVDARGRVALEIAQGTTRTVVDLAFA</sequence>
<accession>A0ABX8E759</accession>
<dbReference type="Pfam" id="PF18951">
    <property type="entry name" value="DUF5695"/>
    <property type="match status" value="1"/>
</dbReference>
<keyword evidence="2" id="KW-1185">Reference proteome</keyword>
<gene>
    <name evidence="1" type="ORF">HT578_09440</name>
</gene>
<dbReference type="RefSeq" id="WP_213503750.1">
    <property type="nucleotide sequence ID" value="NZ_CP054856.1"/>
</dbReference>
<dbReference type="Proteomes" id="UP000677126">
    <property type="component" value="Chromosome"/>
</dbReference>
<proteinExistence type="predicted"/>
<evidence type="ECO:0000313" key="2">
    <source>
        <dbReference type="Proteomes" id="UP000677126"/>
    </source>
</evidence>
<organism evidence="1 2">
    <name type="scientific">Novosphingobium decolorationis</name>
    <dbReference type="NCBI Taxonomy" id="2698673"/>
    <lineage>
        <taxon>Bacteria</taxon>
        <taxon>Pseudomonadati</taxon>
        <taxon>Pseudomonadota</taxon>
        <taxon>Alphaproteobacteria</taxon>
        <taxon>Sphingomonadales</taxon>
        <taxon>Sphingomonadaceae</taxon>
        <taxon>Novosphingobium</taxon>
    </lineage>
</organism>
<dbReference type="EMBL" id="CP054856">
    <property type="protein sequence ID" value="QVM83886.1"/>
    <property type="molecule type" value="Genomic_DNA"/>
</dbReference>
<name>A0ABX8E759_9SPHN</name>